<organism evidence="3 4">
    <name type="scientific">Dactylosporangium darangshiense</name>
    <dbReference type="NCBI Taxonomy" id="579108"/>
    <lineage>
        <taxon>Bacteria</taxon>
        <taxon>Bacillati</taxon>
        <taxon>Actinomycetota</taxon>
        <taxon>Actinomycetes</taxon>
        <taxon>Micromonosporales</taxon>
        <taxon>Micromonosporaceae</taxon>
        <taxon>Dactylosporangium</taxon>
    </lineage>
</organism>
<keyword evidence="1" id="KW-0479">Metal-binding</keyword>
<dbReference type="InterPro" id="IPR051785">
    <property type="entry name" value="MMCE/EMCE_epimerase"/>
</dbReference>
<dbReference type="Proteomes" id="UP001500620">
    <property type="component" value="Unassembled WGS sequence"/>
</dbReference>
<gene>
    <name evidence="3" type="ORF">GCM10022255_033530</name>
</gene>
<dbReference type="SUPFAM" id="SSF54593">
    <property type="entry name" value="Glyoxalase/Bleomycin resistance protein/Dihydroxybiphenyl dioxygenase"/>
    <property type="match status" value="1"/>
</dbReference>
<feature type="domain" description="VOC" evidence="2">
    <location>
        <begin position="8"/>
        <end position="123"/>
    </location>
</feature>
<evidence type="ECO:0000313" key="3">
    <source>
        <dbReference type="EMBL" id="GAA4249425.1"/>
    </source>
</evidence>
<dbReference type="PANTHER" id="PTHR43048:SF3">
    <property type="entry name" value="METHYLMALONYL-COA EPIMERASE, MITOCHONDRIAL"/>
    <property type="match status" value="1"/>
</dbReference>
<accession>A0ABP8D7Q3</accession>
<reference evidence="4" key="1">
    <citation type="journal article" date="2019" name="Int. J. Syst. Evol. Microbiol.">
        <title>The Global Catalogue of Microorganisms (GCM) 10K type strain sequencing project: providing services to taxonomists for standard genome sequencing and annotation.</title>
        <authorList>
            <consortium name="The Broad Institute Genomics Platform"/>
            <consortium name="The Broad Institute Genome Sequencing Center for Infectious Disease"/>
            <person name="Wu L."/>
            <person name="Ma J."/>
        </authorList>
    </citation>
    <scope>NUCLEOTIDE SEQUENCE [LARGE SCALE GENOMIC DNA]</scope>
    <source>
        <strain evidence="4">JCM 17441</strain>
    </source>
</reference>
<dbReference type="PANTHER" id="PTHR43048">
    <property type="entry name" value="METHYLMALONYL-COA EPIMERASE"/>
    <property type="match status" value="1"/>
</dbReference>
<sequence>MTERLITHLRHVDLAVPDYDKQLAFYTGTWGLRAEHTDTGLTFLAAEGSPEQYVVRLRRDADKRIDLIAFGAASDADVDALAARLARDGVRLVSEPGDLQTPGGGYGFRFFDNEGRTVEISASVAVRRHRPVEEGESIPVRLSHVVVNSADPEGTRAFYERHLGFALSDTLTHPRMGQMMWFMRVNAWHHSLAIARCPHPSLHHASFELRGLDEYMRGTGRVLRAGVEKIWGPGRHLAGNNTFSYFLDPSGNTMEYTTELEQVDEDTWHPHLYDFTRPEVADQWGTANAMNEFVAQRSFNDPDRGLFAAPPV</sequence>
<evidence type="ECO:0000256" key="1">
    <source>
        <dbReference type="ARBA" id="ARBA00022723"/>
    </source>
</evidence>
<dbReference type="EMBL" id="BAABAT010000007">
    <property type="protein sequence ID" value="GAA4249425.1"/>
    <property type="molecule type" value="Genomic_DNA"/>
</dbReference>
<protein>
    <submittedName>
        <fullName evidence="3">VOC family protein</fullName>
    </submittedName>
</protein>
<dbReference type="Pfam" id="PF00903">
    <property type="entry name" value="Glyoxalase"/>
    <property type="match status" value="2"/>
</dbReference>
<dbReference type="PROSITE" id="PS51819">
    <property type="entry name" value="VOC"/>
    <property type="match status" value="2"/>
</dbReference>
<dbReference type="InterPro" id="IPR037523">
    <property type="entry name" value="VOC_core"/>
</dbReference>
<dbReference type="InterPro" id="IPR004360">
    <property type="entry name" value="Glyas_Fos-R_dOase_dom"/>
</dbReference>
<dbReference type="CDD" id="cd08362">
    <property type="entry name" value="BphC5-RrK37_N_like"/>
    <property type="match status" value="1"/>
</dbReference>
<dbReference type="InterPro" id="IPR029068">
    <property type="entry name" value="Glyas_Bleomycin-R_OHBP_Dase"/>
</dbReference>
<proteinExistence type="predicted"/>
<name>A0ABP8D7Q3_9ACTN</name>
<keyword evidence="4" id="KW-1185">Reference proteome</keyword>
<feature type="domain" description="VOC" evidence="2">
    <location>
        <begin position="141"/>
        <end position="259"/>
    </location>
</feature>
<evidence type="ECO:0000259" key="2">
    <source>
        <dbReference type="PROSITE" id="PS51819"/>
    </source>
</evidence>
<comment type="caution">
    <text evidence="3">The sequence shown here is derived from an EMBL/GenBank/DDBJ whole genome shotgun (WGS) entry which is preliminary data.</text>
</comment>
<dbReference type="RefSeq" id="WP_345127774.1">
    <property type="nucleotide sequence ID" value="NZ_BAABAT010000007.1"/>
</dbReference>
<dbReference type="Gene3D" id="3.10.180.10">
    <property type="entry name" value="2,3-Dihydroxybiphenyl 1,2-Dioxygenase, domain 1"/>
    <property type="match status" value="2"/>
</dbReference>
<evidence type="ECO:0000313" key="4">
    <source>
        <dbReference type="Proteomes" id="UP001500620"/>
    </source>
</evidence>